<feature type="compositionally biased region" description="Basic and acidic residues" evidence="1">
    <location>
        <begin position="56"/>
        <end position="76"/>
    </location>
</feature>
<evidence type="ECO:0000313" key="3">
    <source>
        <dbReference type="Proteomes" id="UP001497480"/>
    </source>
</evidence>
<dbReference type="AlphaFoldDB" id="A0AAV1XZ47"/>
<keyword evidence="3" id="KW-1185">Reference proteome</keyword>
<dbReference type="PANTHER" id="PTHR37615">
    <property type="entry name" value="NUCLEOPORIN NUP159-LIKE"/>
    <property type="match status" value="1"/>
</dbReference>
<feature type="region of interest" description="Disordered" evidence="1">
    <location>
        <begin position="99"/>
        <end position="123"/>
    </location>
</feature>
<sequence length="123" mass="14150">MFITHMGKKRQKMKELSVAIAEASFIQGAETGQQEIQPQLPRKRGRPRKIIAMEANQEKKIDAAEKGTENTMKKEEQEEEEEEEESIAACISFNSKEKEFQLITKGDPSRSRVRRKSKPRKST</sequence>
<proteinExistence type="predicted"/>
<evidence type="ECO:0000256" key="1">
    <source>
        <dbReference type="SAM" id="MobiDB-lite"/>
    </source>
</evidence>
<dbReference type="EMBL" id="CAXHTB010000020">
    <property type="protein sequence ID" value="CAL0327026.1"/>
    <property type="molecule type" value="Genomic_DNA"/>
</dbReference>
<accession>A0AAV1XZ47</accession>
<feature type="compositionally biased region" description="Acidic residues" evidence="1">
    <location>
        <begin position="77"/>
        <end position="86"/>
    </location>
</feature>
<comment type="caution">
    <text evidence="2">The sequence shown here is derived from an EMBL/GenBank/DDBJ whole genome shotgun (WGS) entry which is preliminary data.</text>
</comment>
<dbReference type="Proteomes" id="UP001497480">
    <property type="component" value="Unassembled WGS sequence"/>
</dbReference>
<dbReference type="PANTHER" id="PTHR37615:SF1">
    <property type="entry name" value="NUCLEOPORIN NUP159-LIKE"/>
    <property type="match status" value="1"/>
</dbReference>
<feature type="region of interest" description="Disordered" evidence="1">
    <location>
        <begin position="30"/>
        <end position="87"/>
    </location>
</feature>
<feature type="compositionally biased region" description="Basic residues" evidence="1">
    <location>
        <begin position="111"/>
        <end position="123"/>
    </location>
</feature>
<organism evidence="2 3">
    <name type="scientific">Lupinus luteus</name>
    <name type="common">European yellow lupine</name>
    <dbReference type="NCBI Taxonomy" id="3873"/>
    <lineage>
        <taxon>Eukaryota</taxon>
        <taxon>Viridiplantae</taxon>
        <taxon>Streptophyta</taxon>
        <taxon>Embryophyta</taxon>
        <taxon>Tracheophyta</taxon>
        <taxon>Spermatophyta</taxon>
        <taxon>Magnoliopsida</taxon>
        <taxon>eudicotyledons</taxon>
        <taxon>Gunneridae</taxon>
        <taxon>Pentapetalae</taxon>
        <taxon>rosids</taxon>
        <taxon>fabids</taxon>
        <taxon>Fabales</taxon>
        <taxon>Fabaceae</taxon>
        <taxon>Papilionoideae</taxon>
        <taxon>50 kb inversion clade</taxon>
        <taxon>genistoids sensu lato</taxon>
        <taxon>core genistoids</taxon>
        <taxon>Genisteae</taxon>
        <taxon>Lupinus</taxon>
    </lineage>
</organism>
<evidence type="ECO:0000313" key="2">
    <source>
        <dbReference type="EMBL" id="CAL0327026.1"/>
    </source>
</evidence>
<gene>
    <name evidence="2" type="ORF">LLUT_LOCUS28086</name>
</gene>
<protein>
    <submittedName>
        <fullName evidence="2">Uncharacterized protein</fullName>
    </submittedName>
</protein>
<name>A0AAV1XZ47_LUPLU</name>
<reference evidence="2 3" key="1">
    <citation type="submission" date="2024-03" db="EMBL/GenBank/DDBJ databases">
        <authorList>
            <person name="Martinez-Hernandez J."/>
        </authorList>
    </citation>
    <scope>NUCLEOTIDE SEQUENCE [LARGE SCALE GENOMIC DNA]</scope>
</reference>